<keyword evidence="3" id="KW-1185">Reference proteome</keyword>
<dbReference type="InterPro" id="IPR016024">
    <property type="entry name" value="ARM-type_fold"/>
</dbReference>
<feature type="compositionally biased region" description="Low complexity" evidence="1">
    <location>
        <begin position="78"/>
        <end position="129"/>
    </location>
</feature>
<dbReference type="OrthoDB" id="3269380at2759"/>
<organism evidence="2 3">
    <name type="scientific">Trichogramma brassicae</name>
    <dbReference type="NCBI Taxonomy" id="86971"/>
    <lineage>
        <taxon>Eukaryota</taxon>
        <taxon>Metazoa</taxon>
        <taxon>Ecdysozoa</taxon>
        <taxon>Arthropoda</taxon>
        <taxon>Hexapoda</taxon>
        <taxon>Insecta</taxon>
        <taxon>Pterygota</taxon>
        <taxon>Neoptera</taxon>
        <taxon>Endopterygota</taxon>
        <taxon>Hymenoptera</taxon>
        <taxon>Apocrita</taxon>
        <taxon>Proctotrupomorpha</taxon>
        <taxon>Chalcidoidea</taxon>
        <taxon>Trichogrammatidae</taxon>
        <taxon>Trichogramma</taxon>
    </lineage>
</organism>
<accession>A0A6H5ID68</accession>
<evidence type="ECO:0000313" key="2">
    <source>
        <dbReference type="EMBL" id="CAB0034868.1"/>
    </source>
</evidence>
<protein>
    <submittedName>
        <fullName evidence="2">Uncharacterized protein</fullName>
    </submittedName>
</protein>
<feature type="non-terminal residue" evidence="2">
    <location>
        <position position="390"/>
    </location>
</feature>
<evidence type="ECO:0000256" key="1">
    <source>
        <dbReference type="SAM" id="MobiDB-lite"/>
    </source>
</evidence>
<feature type="region of interest" description="Disordered" evidence="1">
    <location>
        <begin position="78"/>
        <end position="195"/>
    </location>
</feature>
<sequence>MLKFDYRASSLQVLLTHNDPQVLERQERAQPACVPLSYVLRFLTDAARRENALTAVAAQQASKALSVSSLGSSSTSSCLSSASYATSGPLGNPQQLQQPQTQHLLLQQQLQQPSQLHAQQQQQQQQPPQRMVKTLVPASGISNATAGASDDDEDDADNNEDDDDDDEDDEDMIECDDEDDDDEEDDEVEDCASNDSWITARSNFERSVEQRQHFQHNDYTSSNMRYNPAVAKKLNIERTIFYVCNQLFCDKEHIGSSFSYCLYQSLCHQSSHPNLHYSQNFQQPYYYLLHFLDHPCLFATLQVLFRIPVGVDIHTCTMNSALARRRTHITCTRVIINVCGFSSASLVSGCAIKIISVRFSELSSNSRGAQRFTSRPPAQRRSLICRKRKI</sequence>
<gene>
    <name evidence="2" type="ORF">TBRA_LOCUS6766</name>
</gene>
<name>A0A6H5ID68_9HYME</name>
<dbReference type="EMBL" id="CADCXV010000761">
    <property type="protein sequence ID" value="CAB0034868.1"/>
    <property type="molecule type" value="Genomic_DNA"/>
</dbReference>
<proteinExistence type="predicted"/>
<feature type="compositionally biased region" description="Acidic residues" evidence="1">
    <location>
        <begin position="149"/>
        <end position="192"/>
    </location>
</feature>
<evidence type="ECO:0000313" key="3">
    <source>
        <dbReference type="Proteomes" id="UP000479190"/>
    </source>
</evidence>
<reference evidence="2 3" key="1">
    <citation type="submission" date="2020-02" db="EMBL/GenBank/DDBJ databases">
        <authorList>
            <person name="Ferguson B K."/>
        </authorList>
    </citation>
    <scope>NUCLEOTIDE SEQUENCE [LARGE SCALE GENOMIC DNA]</scope>
</reference>
<dbReference type="Proteomes" id="UP000479190">
    <property type="component" value="Unassembled WGS sequence"/>
</dbReference>
<dbReference type="SUPFAM" id="SSF48371">
    <property type="entry name" value="ARM repeat"/>
    <property type="match status" value="1"/>
</dbReference>
<dbReference type="AlphaFoldDB" id="A0A6H5ID68"/>